<proteinExistence type="inferred from homology"/>
<comment type="similarity">
    <text evidence="2">Belongs to the ABC transporter superfamily.</text>
</comment>
<dbReference type="Pfam" id="PF08352">
    <property type="entry name" value="oligo_HPY"/>
    <property type="match status" value="1"/>
</dbReference>
<dbReference type="AlphaFoldDB" id="A0A7W6DB44"/>
<keyword evidence="4" id="KW-0547">Nucleotide-binding</keyword>
<dbReference type="NCBIfam" id="TIGR01727">
    <property type="entry name" value="oligo_HPY"/>
    <property type="match status" value="1"/>
</dbReference>
<dbReference type="Proteomes" id="UP000574761">
    <property type="component" value="Unassembled WGS sequence"/>
</dbReference>
<dbReference type="GO" id="GO:0016887">
    <property type="term" value="F:ATP hydrolysis activity"/>
    <property type="evidence" value="ECO:0007669"/>
    <property type="project" value="InterPro"/>
</dbReference>
<dbReference type="PROSITE" id="PS00211">
    <property type="entry name" value="ABC_TRANSPORTER_1"/>
    <property type="match status" value="1"/>
</dbReference>
<feature type="domain" description="ABC transporter" evidence="6">
    <location>
        <begin position="17"/>
        <end position="255"/>
    </location>
</feature>
<dbReference type="RefSeq" id="WP_183805019.1">
    <property type="nucleotide sequence ID" value="NZ_JACIEE010000005.1"/>
</dbReference>
<dbReference type="EMBL" id="JACIEE010000005">
    <property type="protein sequence ID" value="MBB3977520.1"/>
    <property type="molecule type" value="Genomic_DNA"/>
</dbReference>
<organism evidence="7 8">
    <name type="scientific">Mycoplana azooxidifex</name>
    <dbReference type="NCBI Taxonomy" id="1636188"/>
    <lineage>
        <taxon>Bacteria</taxon>
        <taxon>Pseudomonadati</taxon>
        <taxon>Pseudomonadota</taxon>
        <taxon>Alphaproteobacteria</taxon>
        <taxon>Hyphomicrobiales</taxon>
        <taxon>Rhizobiaceae</taxon>
        <taxon>Mycoplana</taxon>
    </lineage>
</organism>
<dbReference type="GO" id="GO:0015833">
    <property type="term" value="P:peptide transport"/>
    <property type="evidence" value="ECO:0007669"/>
    <property type="project" value="InterPro"/>
</dbReference>
<keyword evidence="5 7" id="KW-0067">ATP-binding</keyword>
<dbReference type="SUPFAM" id="SSF52540">
    <property type="entry name" value="P-loop containing nucleoside triphosphate hydrolases"/>
    <property type="match status" value="1"/>
</dbReference>
<accession>A0A7W6DB44</accession>
<gene>
    <name evidence="7" type="ORF">GGQ64_002726</name>
</gene>
<dbReference type="GO" id="GO:0055085">
    <property type="term" value="P:transmembrane transport"/>
    <property type="evidence" value="ECO:0007669"/>
    <property type="project" value="UniProtKB-ARBA"/>
</dbReference>
<dbReference type="InterPro" id="IPR013563">
    <property type="entry name" value="Oligopep_ABC_C"/>
</dbReference>
<dbReference type="SMART" id="SM00382">
    <property type="entry name" value="AAA"/>
    <property type="match status" value="1"/>
</dbReference>
<dbReference type="InterPro" id="IPR027417">
    <property type="entry name" value="P-loop_NTPase"/>
</dbReference>
<dbReference type="InterPro" id="IPR003439">
    <property type="entry name" value="ABC_transporter-like_ATP-bd"/>
</dbReference>
<dbReference type="PANTHER" id="PTHR43776:SF7">
    <property type="entry name" value="D,D-DIPEPTIDE TRANSPORT ATP-BINDING PROTEIN DDPF-RELATED"/>
    <property type="match status" value="1"/>
</dbReference>
<evidence type="ECO:0000259" key="6">
    <source>
        <dbReference type="PROSITE" id="PS50893"/>
    </source>
</evidence>
<evidence type="ECO:0000313" key="7">
    <source>
        <dbReference type="EMBL" id="MBB3977520.1"/>
    </source>
</evidence>
<dbReference type="InterPro" id="IPR050319">
    <property type="entry name" value="ABC_transp_ATP-bind"/>
</dbReference>
<dbReference type="GO" id="GO:0005524">
    <property type="term" value="F:ATP binding"/>
    <property type="evidence" value="ECO:0007669"/>
    <property type="project" value="UniProtKB-KW"/>
</dbReference>
<evidence type="ECO:0000256" key="5">
    <source>
        <dbReference type="ARBA" id="ARBA00022840"/>
    </source>
</evidence>
<evidence type="ECO:0000256" key="2">
    <source>
        <dbReference type="ARBA" id="ARBA00005417"/>
    </source>
</evidence>
<evidence type="ECO:0000256" key="1">
    <source>
        <dbReference type="ARBA" id="ARBA00004417"/>
    </source>
</evidence>
<dbReference type="PROSITE" id="PS50893">
    <property type="entry name" value="ABC_TRANSPORTER_2"/>
    <property type="match status" value="1"/>
</dbReference>
<dbReference type="PANTHER" id="PTHR43776">
    <property type="entry name" value="TRANSPORT ATP-BINDING PROTEIN"/>
    <property type="match status" value="1"/>
</dbReference>
<comment type="subcellular location">
    <subcellularLocation>
        <location evidence="1">Cell inner membrane</location>
        <topology evidence="1">Peripheral membrane protein</topology>
    </subcellularLocation>
</comment>
<reference evidence="7 8" key="1">
    <citation type="submission" date="2020-08" db="EMBL/GenBank/DDBJ databases">
        <title>Genomic Encyclopedia of Type Strains, Phase IV (KMG-IV): sequencing the most valuable type-strain genomes for metagenomic binning, comparative biology and taxonomic classification.</title>
        <authorList>
            <person name="Goeker M."/>
        </authorList>
    </citation>
    <scope>NUCLEOTIDE SEQUENCE [LARGE SCALE GENOMIC DNA]</scope>
    <source>
        <strain evidence="7 8">DSM 100211</strain>
    </source>
</reference>
<name>A0A7W6DB44_9HYPH</name>
<dbReference type="InterPro" id="IPR017871">
    <property type="entry name" value="ABC_transporter-like_CS"/>
</dbReference>
<evidence type="ECO:0000256" key="4">
    <source>
        <dbReference type="ARBA" id="ARBA00022741"/>
    </source>
</evidence>
<comment type="caution">
    <text evidence="7">The sequence shown here is derived from an EMBL/GenBank/DDBJ whole genome shotgun (WGS) entry which is preliminary data.</text>
</comment>
<dbReference type="CDD" id="cd03257">
    <property type="entry name" value="ABC_NikE_OppD_transporters"/>
    <property type="match status" value="1"/>
</dbReference>
<keyword evidence="3" id="KW-0813">Transport</keyword>
<dbReference type="Pfam" id="PF00005">
    <property type="entry name" value="ABC_tran"/>
    <property type="match status" value="1"/>
</dbReference>
<evidence type="ECO:0000313" key="8">
    <source>
        <dbReference type="Proteomes" id="UP000574761"/>
    </source>
</evidence>
<protein>
    <submittedName>
        <fullName evidence="7">Peptide/nickel transport system ATP-binding protein</fullName>
    </submittedName>
</protein>
<dbReference type="GO" id="GO:0005886">
    <property type="term" value="C:plasma membrane"/>
    <property type="evidence" value="ECO:0007669"/>
    <property type="project" value="UniProtKB-SubCell"/>
</dbReference>
<dbReference type="Gene3D" id="3.40.50.300">
    <property type="entry name" value="P-loop containing nucleotide triphosphate hydrolases"/>
    <property type="match status" value="1"/>
</dbReference>
<sequence>MSATPALIEADRLSVQVPTGRLPFSQKAPLSILINVSLSIRPGEIVCMVGESGSGKTTFGRALLGLIKPSAGSITLDGAALPDFSNRSFRAVRRQAALLFQDPLSSFNPRQRIGAMIAEPRRIARSGSTRMQDIAALARQAGLSERLLARFPHALSGGQARRAAVARALSVVPRLIVADEPTAGLDVSIQGGVLNLFLDIREQHDTAFLLITHNLSVVRHVADRIVILYLGRVVESGPAAEILASPRHPYTRALLESEPVPDPARRRAEPPVIGEVPSIAARPPGCEFHTRCRHAQARCRSEAPRLADGPGDRQVACHFPLPEPQPAARGSLRLVSN</sequence>
<dbReference type="InterPro" id="IPR003593">
    <property type="entry name" value="AAA+_ATPase"/>
</dbReference>
<keyword evidence="8" id="KW-1185">Reference proteome</keyword>
<evidence type="ECO:0000256" key="3">
    <source>
        <dbReference type="ARBA" id="ARBA00022448"/>
    </source>
</evidence>